<comment type="catalytic activity">
    <reaction evidence="5">
        <text>L-methionyl-[protein] + a quinone + H2O = L-methionyl-(S)-S-oxide-[protein] + a quinol</text>
        <dbReference type="Rhea" id="RHEA:51292"/>
        <dbReference type="Rhea" id="RHEA-COMP:12313"/>
        <dbReference type="Rhea" id="RHEA-COMP:12315"/>
        <dbReference type="ChEBI" id="CHEBI:15377"/>
        <dbReference type="ChEBI" id="CHEBI:16044"/>
        <dbReference type="ChEBI" id="CHEBI:24646"/>
        <dbReference type="ChEBI" id="CHEBI:44120"/>
        <dbReference type="ChEBI" id="CHEBI:132124"/>
    </reaction>
</comment>
<evidence type="ECO:0000256" key="4">
    <source>
        <dbReference type="ARBA" id="ARBA00023002"/>
    </source>
</evidence>
<evidence type="ECO:0000313" key="8">
    <source>
        <dbReference type="Proteomes" id="UP001156664"/>
    </source>
</evidence>
<comment type="catalytic activity">
    <reaction evidence="5">
        <text>L-methionyl-[protein] + a quinone + H2O = L-methionyl-(R)-S-oxide-[protein] + a quinol</text>
        <dbReference type="Rhea" id="RHEA:51296"/>
        <dbReference type="Rhea" id="RHEA-COMP:12313"/>
        <dbReference type="Rhea" id="RHEA-COMP:12314"/>
        <dbReference type="ChEBI" id="CHEBI:15377"/>
        <dbReference type="ChEBI" id="CHEBI:16044"/>
        <dbReference type="ChEBI" id="CHEBI:24646"/>
        <dbReference type="ChEBI" id="CHEBI:45764"/>
        <dbReference type="ChEBI" id="CHEBI:132124"/>
    </reaction>
</comment>
<feature type="binding site" evidence="5">
    <location>
        <position position="195"/>
    </location>
    <ligand>
        <name>Mo-molybdopterin</name>
        <dbReference type="ChEBI" id="CHEBI:71302"/>
    </ligand>
</feature>
<dbReference type="PROSITE" id="PS51318">
    <property type="entry name" value="TAT"/>
    <property type="match status" value="1"/>
</dbReference>
<keyword evidence="3 5" id="KW-0732">Signal</keyword>
<comment type="caution">
    <text evidence="5">Lacks conserved residue(s) required for the propagation of feature annotation.</text>
</comment>
<dbReference type="PANTHER" id="PTHR43032">
    <property type="entry name" value="PROTEIN-METHIONINE-SULFOXIDE REDUCTASE"/>
    <property type="match status" value="1"/>
</dbReference>
<keyword evidence="4 5" id="KW-0560">Oxidoreductase</keyword>
<sequence>MANRHSWDFLKESDVTPEEVFMKRRKFIQALGAGSVAGPLEGLSGLGATLGAAATATAGTLWSANAFASSTKLEELPDLPARPSPLSTLEKPTPSEIVTTYNNFYEFGTDKKDPARYADTLQTRPWSVIVEGEVKKPRTFEIDSLMKLAPMEQRIYRMRCVEAWSVVVPWIGFPLSALLKAVEPTSKAKYIAFYSLADPKQMPGVASPVLEWPYKEGLRIDEAYNELTLLTFGQYGKVLPNQSGAPVRLIVPWKYGFKSAKSIVKIRLVEQQPATSWNAANPREYGFYSNVNPTVDHPRWSQATERRLGEGALGGLFTPRRKTEMFNGYGEQVASLYKGMDLRKWF</sequence>
<organism evidence="7 8">
    <name type="scientific">Limnobacter litoralis</name>
    <dbReference type="NCBI Taxonomy" id="481366"/>
    <lineage>
        <taxon>Bacteria</taxon>
        <taxon>Pseudomonadati</taxon>
        <taxon>Pseudomonadota</taxon>
        <taxon>Betaproteobacteria</taxon>
        <taxon>Burkholderiales</taxon>
        <taxon>Burkholderiaceae</taxon>
        <taxon>Limnobacter</taxon>
    </lineage>
</organism>
<dbReference type="InterPro" id="IPR036374">
    <property type="entry name" value="OxRdtase_Mopterin-bd_sf"/>
</dbReference>
<evidence type="ECO:0000256" key="1">
    <source>
        <dbReference type="ARBA" id="ARBA00022505"/>
    </source>
</evidence>
<comment type="cofactor">
    <cofactor evidence="5">
        <name>Mo-molybdopterin</name>
        <dbReference type="ChEBI" id="CHEBI:71302"/>
    </cofactor>
    <text evidence="5">Binds 1 Mo-molybdopterin (Mo-MPT) cofactor per subunit.</text>
</comment>
<evidence type="ECO:0000256" key="2">
    <source>
        <dbReference type="ARBA" id="ARBA00022723"/>
    </source>
</evidence>
<reference evidence="8" key="1">
    <citation type="journal article" date="2019" name="Int. J. Syst. Evol. Microbiol.">
        <title>The Global Catalogue of Microorganisms (GCM) 10K type strain sequencing project: providing services to taxonomists for standard genome sequencing and annotation.</title>
        <authorList>
            <consortium name="The Broad Institute Genomics Platform"/>
            <consortium name="The Broad Institute Genome Sequencing Center for Infectious Disease"/>
            <person name="Wu L."/>
            <person name="Ma J."/>
        </authorList>
    </citation>
    <scope>NUCLEOTIDE SEQUENCE [LARGE SCALE GENOMIC DNA]</scope>
    <source>
        <strain evidence="8">NBRC 105857</strain>
    </source>
</reference>
<dbReference type="NCBIfam" id="NF003767">
    <property type="entry name" value="PRK05363.1"/>
    <property type="match status" value="1"/>
</dbReference>
<feature type="binding site" evidence="5">
    <location>
        <begin position="259"/>
        <end position="261"/>
    </location>
    <ligand>
        <name>Mo-molybdopterin</name>
        <dbReference type="ChEBI" id="CHEBI:71302"/>
    </ligand>
</feature>
<comment type="function">
    <text evidence="5">Part of the MsrPQ system that repairs oxidized periplasmic proteins containing methionine sulfoxide residues (Met-O), using respiratory chain electrons. Thus protects these proteins from oxidative-stress damage caused by reactive species of oxygen and chlorine generated by the host defense mechanisms. MsrPQ is essential for the maintenance of envelope integrity under bleach stress, rescuing a wide series of structurally unrelated periplasmic proteins from methionine oxidation. The catalytic subunit MsrP is non-stereospecific, being able to reduce both (R-) and (S-) diastereoisomers of methionine sulfoxide.</text>
</comment>
<feature type="binding site" evidence="5">
    <location>
        <position position="160"/>
    </location>
    <ligand>
        <name>Mo-molybdopterin</name>
        <dbReference type="ChEBI" id="CHEBI:71302"/>
    </ligand>
    <ligandPart>
        <name>Mo</name>
        <dbReference type="ChEBI" id="CHEBI:28685"/>
    </ligandPart>
</feature>
<name>A0ABQ5YS23_9BURK</name>
<feature type="binding site" evidence="5">
    <location>
        <position position="102"/>
    </location>
    <ligand>
        <name>Mo-molybdopterin</name>
        <dbReference type="ChEBI" id="CHEBI:71302"/>
    </ligand>
</feature>
<dbReference type="Pfam" id="PF00174">
    <property type="entry name" value="Oxidored_molyb"/>
    <property type="match status" value="1"/>
</dbReference>
<feature type="domain" description="Oxidoreductase molybdopterin-binding" evidence="6">
    <location>
        <begin position="122"/>
        <end position="277"/>
    </location>
</feature>
<dbReference type="InterPro" id="IPR006311">
    <property type="entry name" value="TAT_signal"/>
</dbReference>
<keyword evidence="8" id="KW-1185">Reference proteome</keyword>
<keyword evidence="1 5" id="KW-0500">Molybdenum</keyword>
<dbReference type="PANTHER" id="PTHR43032:SF3">
    <property type="entry name" value="PROTEIN-METHIONINE-SULFOXIDE REDUCTASE CATALYTIC SUBUNIT MSRP"/>
    <property type="match status" value="1"/>
</dbReference>
<accession>A0ABQ5YS23</accession>
<dbReference type="RefSeq" id="WP_284279979.1">
    <property type="nucleotide sequence ID" value="NZ_BSOJ01000006.1"/>
</dbReference>
<evidence type="ECO:0000256" key="5">
    <source>
        <dbReference type="HAMAP-Rule" id="MF_01206"/>
    </source>
</evidence>
<feature type="binding site" evidence="5">
    <location>
        <begin position="105"/>
        <end position="106"/>
    </location>
    <ligand>
        <name>Mo-molybdopterin</name>
        <dbReference type="ChEBI" id="CHEBI:71302"/>
    </ligand>
</feature>
<gene>
    <name evidence="5 7" type="primary">msrP</name>
    <name evidence="7" type="ORF">GCM10007875_06820</name>
</gene>
<dbReference type="SUPFAM" id="SSF56524">
    <property type="entry name" value="Oxidoreductase molybdopterin-binding domain"/>
    <property type="match status" value="1"/>
</dbReference>
<comment type="caution">
    <text evidence="7">The sequence shown here is derived from an EMBL/GenBank/DDBJ whole genome shotgun (WGS) entry which is preliminary data.</text>
</comment>
<dbReference type="EC" id="1.8.5.-" evidence="5"/>
<dbReference type="Gene3D" id="3.90.420.10">
    <property type="entry name" value="Oxidoreductase, molybdopterin-binding domain"/>
    <property type="match status" value="1"/>
</dbReference>
<comment type="similarity">
    <text evidence="5">Belongs to the MsrP family.</text>
</comment>
<dbReference type="Proteomes" id="UP001156664">
    <property type="component" value="Unassembled WGS sequence"/>
</dbReference>
<evidence type="ECO:0000256" key="3">
    <source>
        <dbReference type="ARBA" id="ARBA00022729"/>
    </source>
</evidence>
<comment type="subunit">
    <text evidence="5">Heterodimer of a catalytic subunit (MsrP) and a heme-binding subunit (MsrQ).</text>
</comment>
<comment type="PTM">
    <text evidence="5">Predicted to be exported by the Tat system. The position of the signal peptide cleavage has not been experimentally proven.</text>
</comment>
<evidence type="ECO:0000259" key="6">
    <source>
        <dbReference type="Pfam" id="PF00174"/>
    </source>
</evidence>
<dbReference type="EMBL" id="BSOJ01000006">
    <property type="protein sequence ID" value="GLR25594.1"/>
    <property type="molecule type" value="Genomic_DNA"/>
</dbReference>
<evidence type="ECO:0000313" key="7">
    <source>
        <dbReference type="EMBL" id="GLR25594.1"/>
    </source>
</evidence>
<protein>
    <recommendedName>
        <fullName evidence="5">Protein-methionine-sulfoxide reductase catalytic subunit MsrP</fullName>
        <ecNumber evidence="5">1.8.5.-</ecNumber>
    </recommendedName>
</protein>
<keyword evidence="2 5" id="KW-0479">Metal-binding</keyword>
<feature type="binding site" evidence="5">
    <location>
        <position position="248"/>
    </location>
    <ligand>
        <name>Mo-molybdopterin</name>
        <dbReference type="ChEBI" id="CHEBI:71302"/>
    </ligand>
</feature>
<dbReference type="InterPro" id="IPR022867">
    <property type="entry name" value="MsrP"/>
</dbReference>
<dbReference type="InterPro" id="IPR000572">
    <property type="entry name" value="OxRdtase_Mopterin-bd_dom"/>
</dbReference>
<dbReference type="HAMAP" id="MF_01206">
    <property type="entry name" value="MsrP"/>
    <property type="match status" value="1"/>
</dbReference>
<proteinExistence type="inferred from homology"/>